<evidence type="ECO:0000256" key="4">
    <source>
        <dbReference type="ARBA" id="ARBA00022692"/>
    </source>
</evidence>
<evidence type="ECO:0000256" key="2">
    <source>
        <dbReference type="ARBA" id="ARBA00009033"/>
    </source>
</evidence>
<feature type="transmembrane region" description="Helical" evidence="7">
    <location>
        <begin position="6"/>
        <end position="25"/>
    </location>
</feature>
<dbReference type="GO" id="GO:0015213">
    <property type="term" value="F:uridine transmembrane transporter activity"/>
    <property type="evidence" value="ECO:0007669"/>
    <property type="project" value="TreeGrafter"/>
</dbReference>
<comment type="similarity">
    <text evidence="2">Belongs to the concentrative nucleoside transporter (CNT) (TC 2.A.41) family.</text>
</comment>
<evidence type="ECO:0000256" key="5">
    <source>
        <dbReference type="ARBA" id="ARBA00022989"/>
    </source>
</evidence>
<evidence type="ECO:0000256" key="3">
    <source>
        <dbReference type="ARBA" id="ARBA00022475"/>
    </source>
</evidence>
<evidence type="ECO:0000256" key="7">
    <source>
        <dbReference type="SAM" id="Phobius"/>
    </source>
</evidence>
<evidence type="ECO:0000259" key="9">
    <source>
        <dbReference type="Pfam" id="PF07662"/>
    </source>
</evidence>
<feature type="transmembrane region" description="Helical" evidence="7">
    <location>
        <begin position="269"/>
        <end position="291"/>
    </location>
</feature>
<dbReference type="Pfam" id="PF01773">
    <property type="entry name" value="Nucleos_tra2_N"/>
    <property type="match status" value="1"/>
</dbReference>
<protein>
    <submittedName>
        <fullName evidence="11">Nucleoside permease nupC</fullName>
    </submittedName>
</protein>
<feature type="transmembrane region" description="Helical" evidence="7">
    <location>
        <begin position="113"/>
        <end position="130"/>
    </location>
</feature>
<feature type="domain" description="Concentrative nucleoside transporter C-terminal" evidence="9">
    <location>
        <begin position="193"/>
        <end position="391"/>
    </location>
</feature>
<dbReference type="InterPro" id="IPR002668">
    <property type="entry name" value="CNT_N_dom"/>
</dbReference>
<feature type="domain" description="Nucleoside transporter/FeoB GTPase Gate" evidence="10">
    <location>
        <begin position="91"/>
        <end position="191"/>
    </location>
</feature>
<dbReference type="InterPro" id="IPR011642">
    <property type="entry name" value="Gate_dom"/>
</dbReference>
<dbReference type="GO" id="GO:0005886">
    <property type="term" value="C:plasma membrane"/>
    <property type="evidence" value="ECO:0007669"/>
    <property type="project" value="UniProtKB-SubCell"/>
</dbReference>
<dbReference type="GO" id="GO:0015506">
    <property type="term" value="F:nucleoside:proton symporter activity"/>
    <property type="evidence" value="ECO:0007669"/>
    <property type="project" value="TreeGrafter"/>
</dbReference>
<evidence type="ECO:0000259" key="8">
    <source>
        <dbReference type="Pfam" id="PF01773"/>
    </source>
</evidence>
<dbReference type="PANTHER" id="PTHR10590">
    <property type="entry name" value="SODIUM/NUCLEOSIDE COTRANSPORTER"/>
    <property type="match status" value="1"/>
</dbReference>
<feature type="transmembrane region" description="Helical" evidence="7">
    <location>
        <begin position="87"/>
        <end position="108"/>
    </location>
</feature>
<proteinExistence type="inferred from homology"/>
<keyword evidence="6 7" id="KW-0472">Membrane</keyword>
<dbReference type="AlphaFoldDB" id="A0A0H5BWF0"/>
<dbReference type="PATRIC" id="fig|1594731.3.peg.12"/>
<name>A0A0H5BWF0_9ENTR</name>
<accession>A0A0H5BWF0</accession>
<organism evidence="11 12">
    <name type="scientific">Candidatus Westeberhardia cardiocondylae</name>
    <dbReference type="NCBI Taxonomy" id="1594731"/>
    <lineage>
        <taxon>Bacteria</taxon>
        <taxon>Pseudomonadati</taxon>
        <taxon>Pseudomonadota</taxon>
        <taxon>Gammaproteobacteria</taxon>
        <taxon>Enterobacterales</taxon>
        <taxon>Enterobacteriaceae</taxon>
        <taxon>ant endosymbionts</taxon>
        <taxon>Candidatus Westeberhardia</taxon>
    </lineage>
</organism>
<feature type="domain" description="Concentrative nucleoside transporter N-terminal" evidence="8">
    <location>
        <begin position="11"/>
        <end position="82"/>
    </location>
</feature>
<dbReference type="GO" id="GO:0015212">
    <property type="term" value="F:cytidine transmembrane transporter activity"/>
    <property type="evidence" value="ECO:0007669"/>
    <property type="project" value="TreeGrafter"/>
</dbReference>
<feature type="transmembrane region" description="Helical" evidence="7">
    <location>
        <begin position="166"/>
        <end position="187"/>
    </location>
</feature>
<comment type="subcellular location">
    <subcellularLocation>
        <location evidence="1">Cell membrane</location>
        <topology evidence="1">Multi-pass membrane protein</topology>
    </subcellularLocation>
</comment>
<keyword evidence="5 7" id="KW-1133">Transmembrane helix</keyword>
<keyword evidence="12" id="KW-1185">Reference proteome</keyword>
<feature type="transmembrane region" description="Helical" evidence="7">
    <location>
        <begin position="334"/>
        <end position="354"/>
    </location>
</feature>
<dbReference type="RefSeq" id="WP_281263893.1">
    <property type="nucleotide sequence ID" value="NZ_LN774881.1"/>
</dbReference>
<feature type="transmembrane region" description="Helical" evidence="7">
    <location>
        <begin position="193"/>
        <end position="212"/>
    </location>
</feature>
<evidence type="ECO:0000256" key="6">
    <source>
        <dbReference type="ARBA" id="ARBA00023136"/>
    </source>
</evidence>
<dbReference type="InterPro" id="IPR011657">
    <property type="entry name" value="CNT_C_dom"/>
</dbReference>
<dbReference type="Pfam" id="PF07670">
    <property type="entry name" value="Gate"/>
    <property type="match status" value="1"/>
</dbReference>
<sequence length="396" mass="44493">MFHIFHFILSLTLIIILSMLANKNYKKIRIRFIIQTLFVEILLANFLLNSKTGLISIKFFSSFFDKLLEFSSEGTEFIFGNMNKQNLAFFFLNILCPIIFISSIIGILQYIRLLPFLIFIIGTILSKINGMGKLESFNAISTLMLGQSENFIIYKDKITKITKKQIFTISATAMSTTSMSIINSYMSILSPKYVITALILNMFSTFVILSLLNPYETYKKESLTIYNICTKKSFFEIIGEHILIGCKITMIVAAMLIAFIPLISAINTIFNTIFGISFQNILGYIFFPIAWSLGIPKTEIFQVSSIMATKLISNEFIAMIDLQKISHNLSPRSIAILSVFLVSFSNFSSIGIISGAIKALNKKQGEIVSKYGFKLIYSSTLVSVLSSAITGLIYST</sequence>
<dbReference type="Proteomes" id="UP000242753">
    <property type="component" value="Chromosome I"/>
</dbReference>
<keyword evidence="3" id="KW-1003">Cell membrane</keyword>
<keyword evidence="4 7" id="KW-0812">Transmembrane</keyword>
<feature type="transmembrane region" description="Helical" evidence="7">
    <location>
        <begin position="242"/>
        <end position="263"/>
    </location>
</feature>
<dbReference type="Pfam" id="PF07662">
    <property type="entry name" value="Nucleos_tra2_C"/>
    <property type="match status" value="1"/>
</dbReference>
<evidence type="ECO:0000313" key="12">
    <source>
        <dbReference type="Proteomes" id="UP000242753"/>
    </source>
</evidence>
<dbReference type="EMBL" id="LN774881">
    <property type="protein sequence ID" value="CEN31985.1"/>
    <property type="molecule type" value="Genomic_DNA"/>
</dbReference>
<dbReference type="InterPro" id="IPR008276">
    <property type="entry name" value="C_nuclsd_transpt"/>
</dbReference>
<reference evidence="12" key="1">
    <citation type="submission" date="2015-01" db="EMBL/GenBank/DDBJ databases">
        <authorList>
            <person name="Manzano-Marin A."/>
            <person name="Manzano-Marin A."/>
        </authorList>
    </citation>
    <scope>NUCLEOTIDE SEQUENCE [LARGE SCALE GENOMIC DNA]</scope>
    <source>
        <strain evidence="12">obscurior</strain>
    </source>
</reference>
<feature type="transmembrane region" description="Helical" evidence="7">
    <location>
        <begin position="375"/>
        <end position="394"/>
    </location>
</feature>
<evidence type="ECO:0000313" key="11">
    <source>
        <dbReference type="EMBL" id="CEN31985.1"/>
    </source>
</evidence>
<dbReference type="PANTHER" id="PTHR10590:SF21">
    <property type="entry name" value="NUCLEOSIDE PERMEASE NUPC"/>
    <property type="match status" value="1"/>
</dbReference>
<dbReference type="STRING" id="1594731.WEOB_014"/>
<evidence type="ECO:0000259" key="10">
    <source>
        <dbReference type="Pfam" id="PF07670"/>
    </source>
</evidence>
<dbReference type="KEGG" id="wca:WEOB_014"/>
<gene>
    <name evidence="11" type="primary">nupC</name>
    <name evidence="11" type="ORF">WEOB_014</name>
</gene>
<evidence type="ECO:0000256" key="1">
    <source>
        <dbReference type="ARBA" id="ARBA00004651"/>
    </source>
</evidence>